<evidence type="ECO:0008006" key="4">
    <source>
        <dbReference type="Google" id="ProtNLM"/>
    </source>
</evidence>
<feature type="chain" id="PRO_5026710324" description="Outer membrane beta-barrel protein" evidence="1">
    <location>
        <begin position="22"/>
        <end position="258"/>
    </location>
</feature>
<dbReference type="RefSeq" id="WP_160796882.1">
    <property type="nucleotide sequence ID" value="NZ_WRPA01000011.1"/>
</dbReference>
<evidence type="ECO:0000313" key="2">
    <source>
        <dbReference type="EMBL" id="MXR69603.1"/>
    </source>
</evidence>
<dbReference type="AlphaFoldDB" id="A0A6L7HZP5"/>
<reference evidence="2 3" key="1">
    <citation type="submission" date="2019-12" db="EMBL/GenBank/DDBJ databases">
        <title>Shewanella insulae sp. nov., isolated from a tidal flat.</title>
        <authorList>
            <person name="Yoon J.-H."/>
        </authorList>
    </citation>
    <scope>NUCLEOTIDE SEQUENCE [LARGE SCALE GENOMIC DNA]</scope>
    <source>
        <strain evidence="2 3">JBTF-M18</strain>
    </source>
</reference>
<feature type="signal peptide" evidence="1">
    <location>
        <begin position="1"/>
        <end position="21"/>
    </location>
</feature>
<proteinExistence type="predicted"/>
<organism evidence="2 3">
    <name type="scientific">Shewanella insulae</name>
    <dbReference type="NCBI Taxonomy" id="2681496"/>
    <lineage>
        <taxon>Bacteria</taxon>
        <taxon>Pseudomonadati</taxon>
        <taxon>Pseudomonadota</taxon>
        <taxon>Gammaproteobacteria</taxon>
        <taxon>Alteromonadales</taxon>
        <taxon>Shewanellaceae</taxon>
        <taxon>Shewanella</taxon>
    </lineage>
</organism>
<dbReference type="Proteomes" id="UP000474778">
    <property type="component" value="Unassembled WGS sequence"/>
</dbReference>
<dbReference type="EMBL" id="WRPA01000011">
    <property type="protein sequence ID" value="MXR69603.1"/>
    <property type="molecule type" value="Genomic_DNA"/>
</dbReference>
<sequence>MNRLLSHSCIVGLILAGTANATDEPIPGTVDDSHINNIISHAEGPDTNVILDLGWDSKYISEGRSNLDKGGIYWATAAVQIDDLTLFTTVGRGDSQYYIEWNMGLEYGFELGDKLSAALGYQRIESYGDERCGDNELFATLEYTGITWLTPSLSYTYSTEAAGYFVEASLHSEWPVSDRLTLTPYVTQAFDFQYVTEAHNGPNHFQFGVEAQYQLANRLVLSGHLSRTLAQEDIKQENPDAKGSLNNTYAGLHLTFSF</sequence>
<keyword evidence="1" id="KW-0732">Signal</keyword>
<gene>
    <name evidence="2" type="ORF">GNT65_13110</name>
</gene>
<dbReference type="SUPFAM" id="SSF56935">
    <property type="entry name" value="Porins"/>
    <property type="match status" value="1"/>
</dbReference>
<comment type="caution">
    <text evidence="2">The sequence shown here is derived from an EMBL/GenBank/DDBJ whole genome shotgun (WGS) entry which is preliminary data.</text>
</comment>
<keyword evidence="3" id="KW-1185">Reference proteome</keyword>
<evidence type="ECO:0000313" key="3">
    <source>
        <dbReference type="Proteomes" id="UP000474778"/>
    </source>
</evidence>
<name>A0A6L7HZP5_9GAMM</name>
<protein>
    <recommendedName>
        <fullName evidence="4">Outer membrane beta-barrel protein</fullName>
    </recommendedName>
</protein>
<evidence type="ECO:0000256" key="1">
    <source>
        <dbReference type="SAM" id="SignalP"/>
    </source>
</evidence>
<accession>A0A6L7HZP5</accession>